<dbReference type="EMBL" id="BK014701">
    <property type="protein sequence ID" value="DAD68422.1"/>
    <property type="molecule type" value="Genomic_DNA"/>
</dbReference>
<evidence type="ECO:0000313" key="1">
    <source>
        <dbReference type="EMBL" id="DAD68422.1"/>
    </source>
</evidence>
<sequence>MITAIREDSKKKINRYNYKNYNLFQTFIF</sequence>
<reference evidence="1" key="1">
    <citation type="journal article" date="2021" name="Proc. Natl. Acad. Sci. U.S.A.">
        <title>A Catalog of Tens of Thousands of Viruses from Human Metagenomes Reveals Hidden Associations with Chronic Diseases.</title>
        <authorList>
            <person name="Tisza M.J."/>
            <person name="Buck C.B."/>
        </authorList>
    </citation>
    <scope>NUCLEOTIDE SEQUENCE</scope>
    <source>
        <strain evidence="1">CtTic26</strain>
    </source>
</reference>
<accession>A0A8S5LEQ2</accession>
<proteinExistence type="predicted"/>
<organism evidence="1">
    <name type="scientific">Siphoviridae sp. ctTic26</name>
    <dbReference type="NCBI Taxonomy" id="2823583"/>
    <lineage>
        <taxon>Viruses</taxon>
        <taxon>Duplodnaviria</taxon>
        <taxon>Heunggongvirae</taxon>
        <taxon>Uroviricota</taxon>
        <taxon>Caudoviricetes</taxon>
    </lineage>
</organism>
<name>A0A8S5LEQ2_9CAUD</name>
<protein>
    <submittedName>
        <fullName evidence="1">Uncharacterized protein</fullName>
    </submittedName>
</protein>